<dbReference type="GO" id="GO:0008270">
    <property type="term" value="F:zinc ion binding"/>
    <property type="evidence" value="ECO:0007669"/>
    <property type="project" value="UniProtKB-KW"/>
</dbReference>
<reference evidence="5 6" key="1">
    <citation type="submission" date="2021-01" db="EMBL/GenBank/DDBJ databases">
        <title>Cercospora kikuchii MAFF 305040 whole genome shotgun sequence.</title>
        <authorList>
            <person name="Kashiwa T."/>
            <person name="Suzuki T."/>
        </authorList>
    </citation>
    <scope>NUCLEOTIDE SEQUENCE [LARGE SCALE GENOMIC DNA]</scope>
    <source>
        <strain evidence="5 6">MAFF 305040</strain>
    </source>
</reference>
<dbReference type="SMART" id="SM00343">
    <property type="entry name" value="ZnF_C2HC"/>
    <property type="match status" value="1"/>
</dbReference>
<feature type="coiled-coil region" evidence="2">
    <location>
        <begin position="363"/>
        <end position="390"/>
    </location>
</feature>
<protein>
    <recommendedName>
        <fullName evidence="4">CCHC-type domain-containing protein</fullName>
    </recommendedName>
</protein>
<dbReference type="InterPro" id="IPR005162">
    <property type="entry name" value="Retrotrans_gag_dom"/>
</dbReference>
<evidence type="ECO:0000256" key="1">
    <source>
        <dbReference type="PROSITE-ProRule" id="PRU00047"/>
    </source>
</evidence>
<feature type="compositionally biased region" description="Basic and acidic residues" evidence="3">
    <location>
        <begin position="581"/>
        <end position="596"/>
    </location>
</feature>
<dbReference type="GeneID" id="68288139"/>
<dbReference type="OrthoDB" id="3884315at2759"/>
<evidence type="ECO:0000256" key="2">
    <source>
        <dbReference type="SAM" id="Coils"/>
    </source>
</evidence>
<feature type="compositionally biased region" description="Acidic residues" evidence="3">
    <location>
        <begin position="635"/>
        <end position="666"/>
    </location>
</feature>
<dbReference type="AlphaFoldDB" id="A0A9P3CAB9"/>
<keyword evidence="1" id="KW-0863">Zinc-finger</keyword>
<keyword evidence="6" id="KW-1185">Reference proteome</keyword>
<dbReference type="PANTHER" id="PTHR15503">
    <property type="entry name" value="LDOC1 RELATED"/>
    <property type="match status" value="1"/>
</dbReference>
<dbReference type="Pfam" id="PF00098">
    <property type="entry name" value="zf-CCHC"/>
    <property type="match status" value="1"/>
</dbReference>
<evidence type="ECO:0000313" key="5">
    <source>
        <dbReference type="EMBL" id="GIZ39173.1"/>
    </source>
</evidence>
<feature type="region of interest" description="Disordered" evidence="3">
    <location>
        <begin position="575"/>
        <end position="601"/>
    </location>
</feature>
<dbReference type="Gene3D" id="4.10.60.10">
    <property type="entry name" value="Zinc finger, CCHC-type"/>
    <property type="match status" value="1"/>
</dbReference>
<dbReference type="PANTHER" id="PTHR15503:SF22">
    <property type="entry name" value="TRANSPOSON TY3-I GAG POLYPROTEIN"/>
    <property type="match status" value="1"/>
</dbReference>
<organism evidence="5 6">
    <name type="scientific">Cercospora kikuchii</name>
    <dbReference type="NCBI Taxonomy" id="84275"/>
    <lineage>
        <taxon>Eukaryota</taxon>
        <taxon>Fungi</taxon>
        <taxon>Dikarya</taxon>
        <taxon>Ascomycota</taxon>
        <taxon>Pezizomycotina</taxon>
        <taxon>Dothideomycetes</taxon>
        <taxon>Dothideomycetidae</taxon>
        <taxon>Mycosphaerellales</taxon>
        <taxon>Mycosphaerellaceae</taxon>
        <taxon>Cercospora</taxon>
    </lineage>
</organism>
<feature type="domain" description="CCHC-type" evidence="4">
    <location>
        <begin position="294"/>
        <end position="309"/>
    </location>
</feature>
<comment type="caution">
    <text evidence="5">The sequence shown here is derived from an EMBL/GenBank/DDBJ whole genome shotgun (WGS) entry which is preliminary data.</text>
</comment>
<feature type="region of interest" description="Disordered" evidence="3">
    <location>
        <begin position="228"/>
        <end position="296"/>
    </location>
</feature>
<evidence type="ECO:0000259" key="4">
    <source>
        <dbReference type="PROSITE" id="PS50158"/>
    </source>
</evidence>
<accession>A0A9P3CAB9</accession>
<name>A0A9P3CAB9_9PEZI</name>
<dbReference type="Proteomes" id="UP000825890">
    <property type="component" value="Unassembled WGS sequence"/>
</dbReference>
<feature type="coiled-coil region" evidence="2">
    <location>
        <begin position="468"/>
        <end position="520"/>
    </location>
</feature>
<dbReference type="Pfam" id="PF03732">
    <property type="entry name" value="Retrotrans_gag"/>
    <property type="match status" value="1"/>
</dbReference>
<dbReference type="PROSITE" id="PS50158">
    <property type="entry name" value="ZF_CCHC"/>
    <property type="match status" value="1"/>
</dbReference>
<dbReference type="SUPFAM" id="SSF57756">
    <property type="entry name" value="Retrovirus zinc finger-like domains"/>
    <property type="match status" value="1"/>
</dbReference>
<dbReference type="EMBL" id="BOLY01000002">
    <property type="protein sequence ID" value="GIZ39173.1"/>
    <property type="molecule type" value="Genomic_DNA"/>
</dbReference>
<feature type="region of interest" description="Disordered" evidence="3">
    <location>
        <begin position="615"/>
        <end position="668"/>
    </location>
</feature>
<gene>
    <name evidence="5" type="ORF">CKM354_000256400</name>
</gene>
<dbReference type="InterPro" id="IPR032567">
    <property type="entry name" value="RTL1-rel"/>
</dbReference>
<dbReference type="GO" id="GO:0003676">
    <property type="term" value="F:nucleic acid binding"/>
    <property type="evidence" value="ECO:0007669"/>
    <property type="project" value="InterPro"/>
</dbReference>
<feature type="compositionally biased region" description="Basic residues" evidence="3">
    <location>
        <begin position="270"/>
        <end position="287"/>
    </location>
</feature>
<evidence type="ECO:0000313" key="6">
    <source>
        <dbReference type="Proteomes" id="UP000825890"/>
    </source>
</evidence>
<sequence length="824" mass="95616">MSTTGSSRGNPAPSEAGSSRSKPVQPPRPTPPDDSDDEDSGPRLRSFKPAKPDHFYGDRNKFDDWVNQMDMFLMFNPVEGNLKTVFASTYLRGSAQNWIKPHLKVYLDSEGRQDPTGMFRDYTTFKIKLKEIFGSSNEVTQAIRVIQHLKQRTSASEYAAKFEEHSQVTGWDQQALMTMFRRGLKDSVKDQLMNHGGTLDTLKDLTEAAIEIDDRLYERALERKYDSKVGGTAGFTPDYGRNRGYHSKPNNQSNKPYYGPQPMELDATQKGRKIKGRGKPKGKPKKKQGSDKTCYNCGKPGHFAKDCRSKNMVQRQSINTMQRKEEGRGGYNDNNSPQEARLLGMIQRKSEKTPIPPEWIAREKNIEQDYVNLDERLEEWDRLIDLVREKEDSLKTQGQERTESTHKLRDFHNRIVGERNKVVQEINRQIRASQFSDSTQRDVRTFGMISRKRENEATTEEDDQLILLDRLNRQIGEIENEMHPLTSKTGLWSDQEYNRFKELVRQHGRITNELEALRDAMVEEPTTKRTFGMMQRRSIPTQIRWEERHGHGSLHWRFCYDDTCQTHIPSKRENNFFPIEPIREEDPPIRRYDDGSRPLPIPEELQELAPHLRLAEEENDDEPCQENQENIPPEIDSEEEGQDSSADEEDVSEESSDEESDPDDEITTFTCTQAGIMRKVMLFLAMRQEDIFPRIGGKRYLHPTKFDRALKELRIKLWNQPRVSVQYDFRSLVQELVPIGSTITPFGYVTPSEEIVPNSARENIRRISEQYAKIQQCQSMYACIETPEEKTIHETIRYTSHQIREWYRTPTIETQSGKGSTLKE</sequence>
<proteinExistence type="predicted"/>
<evidence type="ECO:0000256" key="3">
    <source>
        <dbReference type="SAM" id="MobiDB-lite"/>
    </source>
</evidence>
<dbReference type="InterPro" id="IPR036875">
    <property type="entry name" value="Znf_CCHC_sf"/>
</dbReference>
<keyword evidence="1" id="KW-0479">Metal-binding</keyword>
<dbReference type="RefSeq" id="XP_044653660.1">
    <property type="nucleotide sequence ID" value="XM_044797725.1"/>
</dbReference>
<feature type="region of interest" description="Disordered" evidence="3">
    <location>
        <begin position="1"/>
        <end position="52"/>
    </location>
</feature>
<keyword evidence="2" id="KW-0175">Coiled coil</keyword>
<keyword evidence="1" id="KW-0862">Zinc</keyword>
<dbReference type="InterPro" id="IPR001878">
    <property type="entry name" value="Znf_CCHC"/>
</dbReference>